<evidence type="ECO:0000256" key="1">
    <source>
        <dbReference type="ARBA" id="ARBA00007592"/>
    </source>
</evidence>
<feature type="active site" description="Proton donor/acceptor" evidence="4">
    <location>
        <position position="163"/>
    </location>
</feature>
<sequence length="332" mass="36413">MNDPFNPDKDNIDMTLPTSSARTSQSIEGIVPVMLTPFDEAGAIDYAGLERLIEWYLAHGADALFAVAQSSEMQFLSLAERAALGRFVVERVAGRVPVVVSGHISDDPNAQAEELNAAAATGADGIVLVTNRLDPRREGTEAFAANLRRLLSRLPSDIPLGLYECPAPYRRLLSDDELRMCIDTGRFVMLKDVSCDLETVKRRVALAKGSPMKILNANAAIAWDAMKAGSAGFNGVFTNFHPDLYNWLRNRSGENPALARELSTFLVLAAVSEALGYPALAKLYHQRIGTFQSIRCRAIDYDVRERFWALDAVLDKIVEGTEHFRSRIAAGA</sequence>
<reference evidence="5" key="1">
    <citation type="submission" date="2016-01" db="EMBL/GenBank/DDBJ databases">
        <authorList>
            <person name="Peeters C."/>
        </authorList>
    </citation>
    <scope>NUCLEOTIDE SEQUENCE</scope>
    <source>
        <strain evidence="5">LMG 29321</strain>
    </source>
</reference>
<dbReference type="GO" id="GO:0008840">
    <property type="term" value="F:4-hydroxy-tetrahydrodipicolinate synthase activity"/>
    <property type="evidence" value="ECO:0007669"/>
    <property type="project" value="TreeGrafter"/>
</dbReference>
<dbReference type="Proteomes" id="UP000071859">
    <property type="component" value="Unassembled WGS sequence"/>
</dbReference>
<evidence type="ECO:0000256" key="2">
    <source>
        <dbReference type="ARBA" id="ARBA00023239"/>
    </source>
</evidence>
<dbReference type="PIRSF" id="PIRSF001365">
    <property type="entry name" value="DHDPS"/>
    <property type="match status" value="1"/>
</dbReference>
<proteinExistence type="inferred from homology"/>
<dbReference type="PANTHER" id="PTHR12128">
    <property type="entry name" value="DIHYDRODIPICOLINATE SYNTHASE"/>
    <property type="match status" value="1"/>
</dbReference>
<keyword evidence="6" id="KW-1185">Reference proteome</keyword>
<feature type="active site" description="Schiff-base intermediate with substrate" evidence="4">
    <location>
        <position position="191"/>
    </location>
</feature>
<comment type="similarity">
    <text evidence="1 3">Belongs to the DapA family.</text>
</comment>
<evidence type="ECO:0000313" key="6">
    <source>
        <dbReference type="Proteomes" id="UP000071859"/>
    </source>
</evidence>
<dbReference type="SMART" id="SM01130">
    <property type="entry name" value="DHDPS"/>
    <property type="match status" value="1"/>
</dbReference>
<protein>
    <submittedName>
        <fullName evidence="5">Dihydrodipicolinate synthetase</fullName>
    </submittedName>
</protein>
<dbReference type="SUPFAM" id="SSF51569">
    <property type="entry name" value="Aldolase"/>
    <property type="match status" value="1"/>
</dbReference>
<comment type="caution">
    <text evidence="5">The sequence shown here is derived from an EMBL/GenBank/DDBJ whole genome shotgun (WGS) entry which is preliminary data.</text>
</comment>
<dbReference type="InterPro" id="IPR013785">
    <property type="entry name" value="Aldolase_TIM"/>
</dbReference>
<dbReference type="PANTHER" id="PTHR12128:SF66">
    <property type="entry name" value="4-HYDROXY-2-OXOGLUTARATE ALDOLASE, MITOCHONDRIAL"/>
    <property type="match status" value="1"/>
</dbReference>
<accession>A0A158A2G8</accession>
<organism evidence="5 6">
    <name type="scientific">Caballeronia calidae</name>
    <dbReference type="NCBI Taxonomy" id="1777139"/>
    <lineage>
        <taxon>Bacteria</taxon>
        <taxon>Pseudomonadati</taxon>
        <taxon>Pseudomonadota</taxon>
        <taxon>Betaproteobacteria</taxon>
        <taxon>Burkholderiales</taxon>
        <taxon>Burkholderiaceae</taxon>
        <taxon>Caballeronia</taxon>
    </lineage>
</organism>
<dbReference type="EMBL" id="FCOX02000004">
    <property type="protein sequence ID" value="SAK51945.1"/>
    <property type="molecule type" value="Genomic_DNA"/>
</dbReference>
<dbReference type="Gene3D" id="3.20.20.70">
    <property type="entry name" value="Aldolase class I"/>
    <property type="match status" value="1"/>
</dbReference>
<dbReference type="Pfam" id="PF00701">
    <property type="entry name" value="DHDPS"/>
    <property type="match status" value="1"/>
</dbReference>
<evidence type="ECO:0000256" key="4">
    <source>
        <dbReference type="PIRSR" id="PIRSR001365-1"/>
    </source>
</evidence>
<dbReference type="CDD" id="cd00408">
    <property type="entry name" value="DHDPS-like"/>
    <property type="match status" value="1"/>
</dbReference>
<evidence type="ECO:0000256" key="3">
    <source>
        <dbReference type="PIRNR" id="PIRNR001365"/>
    </source>
</evidence>
<gene>
    <name evidence="5" type="ORF">AWB78_01165</name>
</gene>
<dbReference type="InterPro" id="IPR002220">
    <property type="entry name" value="DapA-like"/>
</dbReference>
<keyword evidence="2 3" id="KW-0456">Lyase</keyword>
<dbReference type="AlphaFoldDB" id="A0A158A2G8"/>
<evidence type="ECO:0000313" key="5">
    <source>
        <dbReference type="EMBL" id="SAK51945.1"/>
    </source>
</evidence>
<name>A0A158A2G8_9BURK</name>